<proteinExistence type="predicted"/>
<reference evidence="1 2" key="1">
    <citation type="submission" date="2017-09" db="EMBL/GenBank/DDBJ databases">
        <title>Depth-based differentiation of microbial function through sediment-hosted aquifers and enrichment of novel symbionts in the deep terrestrial subsurface.</title>
        <authorList>
            <person name="Probst A.J."/>
            <person name="Ladd B."/>
            <person name="Jarett J.K."/>
            <person name="Geller-Mcgrath D.E."/>
            <person name="Sieber C.M."/>
            <person name="Emerson J.B."/>
            <person name="Anantharaman K."/>
            <person name="Thomas B.C."/>
            <person name="Malmstrom R."/>
            <person name="Stieglmeier M."/>
            <person name="Klingl A."/>
            <person name="Woyke T."/>
            <person name="Ryan C.M."/>
            <person name="Banfield J.F."/>
        </authorList>
    </citation>
    <scope>NUCLEOTIDE SEQUENCE [LARGE SCALE GENOMIC DNA]</scope>
    <source>
        <strain evidence="1">CG11_big_fil_rev_8_21_14_0_20_36_20</strain>
    </source>
</reference>
<evidence type="ECO:0000313" key="1">
    <source>
        <dbReference type="EMBL" id="PIR06798.1"/>
    </source>
</evidence>
<dbReference type="EMBL" id="PCWQ01000009">
    <property type="protein sequence ID" value="PIR06798.1"/>
    <property type="molecule type" value="Genomic_DNA"/>
</dbReference>
<name>A0A2H0ND29_9BACT</name>
<dbReference type="Gene3D" id="3.60.21.10">
    <property type="match status" value="1"/>
</dbReference>
<dbReference type="AlphaFoldDB" id="A0A2H0ND29"/>
<sequence length="275" mass="31275">MSTVIVGDVHWLMEYQPFVEQLKNLIDDPEITRVIFIGDIAGTKKDSELTKAFYAPDSTLWDKDKIKYAHYGHALSCQGEEVINLVKEPYLENLKRIQKIMRQMKAKGIDVVVMKGNRDRLLPWEFKNNPSQLIETPSNITASTLSGAADYIAEAMMINNGNQAFVLLPWPALLNPVPNWIIEGIEKTDQKISIIAHGVPNWEVFKKEPNNEGKITTQNLTNFLRIISTAPNDIEVIHGHVHEDDYNPINEKMLIIISERSFQCIYMGLGSMLKL</sequence>
<comment type="caution">
    <text evidence="1">The sequence shown here is derived from an EMBL/GenBank/DDBJ whole genome shotgun (WGS) entry which is preliminary data.</text>
</comment>
<evidence type="ECO:0008006" key="3">
    <source>
        <dbReference type="Google" id="ProtNLM"/>
    </source>
</evidence>
<dbReference type="SUPFAM" id="SSF56300">
    <property type="entry name" value="Metallo-dependent phosphatases"/>
    <property type="match status" value="1"/>
</dbReference>
<evidence type="ECO:0000313" key="2">
    <source>
        <dbReference type="Proteomes" id="UP000230564"/>
    </source>
</evidence>
<organism evidence="1 2">
    <name type="scientific">Candidatus Komeilibacteria bacterium CG11_big_fil_rev_8_21_14_0_20_36_20</name>
    <dbReference type="NCBI Taxonomy" id="1974477"/>
    <lineage>
        <taxon>Bacteria</taxon>
        <taxon>Candidatus Komeiliibacteriota</taxon>
    </lineage>
</organism>
<dbReference type="InterPro" id="IPR029052">
    <property type="entry name" value="Metallo-depent_PP-like"/>
</dbReference>
<dbReference type="Proteomes" id="UP000230564">
    <property type="component" value="Unassembled WGS sequence"/>
</dbReference>
<protein>
    <recommendedName>
        <fullName evidence="3">Calcineurin-like phosphoesterase domain-containing protein</fullName>
    </recommendedName>
</protein>
<accession>A0A2H0ND29</accession>
<gene>
    <name evidence="1" type="ORF">COV55_02400</name>
</gene>